<protein>
    <submittedName>
        <fullName evidence="3">Histidine kinase</fullName>
    </submittedName>
</protein>
<dbReference type="PANTHER" id="PTHR34220">
    <property type="entry name" value="SENSOR HISTIDINE KINASE YPDA"/>
    <property type="match status" value="1"/>
</dbReference>
<keyword evidence="4" id="KW-1185">Reference proteome</keyword>
<dbReference type="InterPro" id="IPR050640">
    <property type="entry name" value="Bact_2-comp_sensor_kinase"/>
</dbReference>
<dbReference type="GO" id="GO:0016301">
    <property type="term" value="F:kinase activity"/>
    <property type="evidence" value="ECO:0007669"/>
    <property type="project" value="UniProtKB-KW"/>
</dbReference>
<gene>
    <name evidence="3" type="ORF">H8S65_13745</name>
</gene>
<accession>A0ABR7DQW7</accession>
<dbReference type="RefSeq" id="WP_186930505.1">
    <property type="nucleotide sequence ID" value="NZ_JACOOJ010000026.1"/>
</dbReference>
<dbReference type="Proteomes" id="UP000651475">
    <property type="component" value="Unassembled WGS sequence"/>
</dbReference>
<keyword evidence="3" id="KW-0418">Kinase</keyword>
<evidence type="ECO:0000259" key="2">
    <source>
        <dbReference type="Pfam" id="PF06580"/>
    </source>
</evidence>
<feature type="domain" description="Signal transduction histidine kinase internal region" evidence="2">
    <location>
        <begin position="171"/>
        <end position="243"/>
    </location>
</feature>
<comment type="caution">
    <text evidence="3">The sequence shown here is derived from an EMBL/GenBank/DDBJ whole genome shotgun (WGS) entry which is preliminary data.</text>
</comment>
<dbReference type="EMBL" id="JACOOJ010000026">
    <property type="protein sequence ID" value="MBC5633820.1"/>
    <property type="molecule type" value="Genomic_DNA"/>
</dbReference>
<proteinExistence type="predicted"/>
<sequence>MKDNNFLPRFLFSPNYRVWRHLIFILVGAIITFNQVFIAYQDSQAVLGNRIYLICATSFMVYLIALYFNYFYLTPKYLLKGNYIGYAVFLTIIVFSLPTLSIAGEYWVRNSLGLPHRITSYTHPLILVDNLSTTVITAVCFCGVSVIMFFGKWMRGNEEVSRMESEHVKSELNKLKGQIAPAFLSKTLRNASSLVESNPQQASDTLMRLGQLLRYLLYDCNRDRVLLKSEINSLDKFFELEQSNNPDMRYRIHIEGDIRNTFVVPMLFLSLVQCVIADSHSVELLFRLQDKTLSFTCKSDNDKPLDKDALSLIRQRLELQYPGKYAWDVSMETIELKIDTSE</sequence>
<keyword evidence="1" id="KW-0812">Transmembrane</keyword>
<feature type="transmembrane region" description="Helical" evidence="1">
    <location>
        <begin position="21"/>
        <end position="39"/>
    </location>
</feature>
<dbReference type="PANTHER" id="PTHR34220:SF7">
    <property type="entry name" value="SENSOR HISTIDINE KINASE YPDA"/>
    <property type="match status" value="1"/>
</dbReference>
<evidence type="ECO:0000256" key="1">
    <source>
        <dbReference type="SAM" id="Phobius"/>
    </source>
</evidence>
<evidence type="ECO:0000313" key="3">
    <source>
        <dbReference type="EMBL" id="MBC5633820.1"/>
    </source>
</evidence>
<reference evidence="3 4" key="1">
    <citation type="submission" date="2020-08" db="EMBL/GenBank/DDBJ databases">
        <title>Genome public.</title>
        <authorList>
            <person name="Liu C."/>
            <person name="Sun Q."/>
        </authorList>
    </citation>
    <scope>NUCLEOTIDE SEQUENCE [LARGE SCALE GENOMIC DNA]</scope>
    <source>
        <strain evidence="3 4">NSJ-79</strain>
    </source>
</reference>
<keyword evidence="1" id="KW-0472">Membrane</keyword>
<evidence type="ECO:0000313" key="4">
    <source>
        <dbReference type="Proteomes" id="UP000651475"/>
    </source>
</evidence>
<feature type="transmembrane region" description="Helical" evidence="1">
    <location>
        <begin position="131"/>
        <end position="153"/>
    </location>
</feature>
<organism evidence="3 4">
    <name type="scientific">Parabacteroides hominis</name>
    <dbReference type="NCBI Taxonomy" id="2763057"/>
    <lineage>
        <taxon>Bacteria</taxon>
        <taxon>Pseudomonadati</taxon>
        <taxon>Bacteroidota</taxon>
        <taxon>Bacteroidia</taxon>
        <taxon>Bacteroidales</taxon>
        <taxon>Tannerellaceae</taxon>
        <taxon>Parabacteroides</taxon>
    </lineage>
</organism>
<dbReference type="InterPro" id="IPR010559">
    <property type="entry name" value="Sig_transdc_His_kin_internal"/>
</dbReference>
<name>A0ABR7DQW7_9BACT</name>
<feature type="transmembrane region" description="Helical" evidence="1">
    <location>
        <begin position="51"/>
        <end position="71"/>
    </location>
</feature>
<feature type="transmembrane region" description="Helical" evidence="1">
    <location>
        <begin position="83"/>
        <end position="104"/>
    </location>
</feature>
<keyword evidence="1" id="KW-1133">Transmembrane helix</keyword>
<keyword evidence="3" id="KW-0808">Transferase</keyword>
<dbReference type="Pfam" id="PF06580">
    <property type="entry name" value="His_kinase"/>
    <property type="match status" value="1"/>
</dbReference>